<feature type="region of interest" description="Disordered" evidence="8">
    <location>
        <begin position="435"/>
        <end position="456"/>
    </location>
</feature>
<evidence type="ECO:0000256" key="1">
    <source>
        <dbReference type="ARBA" id="ARBA00004123"/>
    </source>
</evidence>
<evidence type="ECO:0008006" key="14">
    <source>
        <dbReference type="Google" id="ProtNLM"/>
    </source>
</evidence>
<feature type="domain" description="CRIB" evidence="9">
    <location>
        <begin position="183"/>
        <end position="196"/>
    </location>
</feature>
<dbReference type="InterPro" id="IPR033927">
    <property type="entry name" value="WASPfam_EVH1"/>
</dbReference>
<protein>
    <recommendedName>
        <fullName evidence="14">Neural Wiskott-Aldrich syndrome protein</fullName>
    </recommendedName>
</protein>
<name>A0AAV8YV26_9CUCU</name>
<feature type="region of interest" description="Disordered" evidence="8">
    <location>
        <begin position="136"/>
        <end position="159"/>
    </location>
</feature>
<evidence type="ECO:0000313" key="13">
    <source>
        <dbReference type="Proteomes" id="UP001162162"/>
    </source>
</evidence>
<feature type="compositionally biased region" description="Acidic residues" evidence="8">
    <location>
        <begin position="441"/>
        <end position="456"/>
    </location>
</feature>
<dbReference type="SUPFAM" id="SSF47912">
    <property type="entry name" value="Wiscott-Aldrich syndrome protein, WASP, C-terminal domain"/>
    <property type="match status" value="1"/>
</dbReference>
<dbReference type="PANTHER" id="PTHR11202">
    <property type="entry name" value="SPROUTY-RELATED, EVH1 DOMAIN-CONTAINING PROTEIN FAMILY MEMBER"/>
    <property type="match status" value="1"/>
</dbReference>
<evidence type="ECO:0000256" key="6">
    <source>
        <dbReference type="ARBA" id="ARBA00023212"/>
    </source>
</evidence>
<evidence type="ECO:0000256" key="7">
    <source>
        <dbReference type="ARBA" id="ARBA00023242"/>
    </source>
</evidence>
<dbReference type="InterPro" id="IPR000697">
    <property type="entry name" value="WH1/EVH1_dom"/>
</dbReference>
<dbReference type="Gene3D" id="6.10.280.150">
    <property type="match status" value="1"/>
</dbReference>
<keyword evidence="5" id="KW-0677">Repeat</keyword>
<dbReference type="CDD" id="cd01205">
    <property type="entry name" value="EVH1_WASP-like"/>
    <property type="match status" value="1"/>
</dbReference>
<dbReference type="SMART" id="SM00246">
    <property type="entry name" value="WH2"/>
    <property type="match status" value="2"/>
</dbReference>
<keyword evidence="7" id="KW-0539">Nucleus</keyword>
<dbReference type="PROSITE" id="PS50108">
    <property type="entry name" value="CRIB"/>
    <property type="match status" value="1"/>
</dbReference>
<dbReference type="PANTHER" id="PTHR11202:SF36">
    <property type="entry name" value="ACTIN NUCLEATION-PROMOTING FACTOR WASL"/>
    <property type="match status" value="1"/>
</dbReference>
<feature type="domain" description="WH1" evidence="10">
    <location>
        <begin position="24"/>
        <end position="134"/>
    </location>
</feature>
<dbReference type="InterPro" id="IPR011026">
    <property type="entry name" value="WAS_C"/>
</dbReference>
<dbReference type="GO" id="GO:0005856">
    <property type="term" value="C:cytoskeleton"/>
    <property type="evidence" value="ECO:0007669"/>
    <property type="project" value="UniProtKB-SubCell"/>
</dbReference>
<dbReference type="CDD" id="cd00132">
    <property type="entry name" value="CRIB"/>
    <property type="match status" value="1"/>
</dbReference>
<dbReference type="GO" id="GO:0005634">
    <property type="term" value="C:nucleus"/>
    <property type="evidence" value="ECO:0007669"/>
    <property type="project" value="UniProtKB-SubCell"/>
</dbReference>
<reference evidence="12" key="1">
    <citation type="journal article" date="2023" name="Insect Mol. Biol.">
        <title>Genome sequencing provides insights into the evolution of gene families encoding plant cell wall-degrading enzymes in longhorned beetles.</title>
        <authorList>
            <person name="Shin N.R."/>
            <person name="Okamura Y."/>
            <person name="Kirsch R."/>
            <person name="Pauchet Y."/>
        </authorList>
    </citation>
    <scope>NUCLEOTIDE SEQUENCE</scope>
    <source>
        <strain evidence="12">AMC_N1</strain>
    </source>
</reference>
<dbReference type="EMBL" id="JAPWTK010000037">
    <property type="protein sequence ID" value="KAJ8955638.1"/>
    <property type="molecule type" value="Genomic_DNA"/>
</dbReference>
<keyword evidence="3" id="KW-0963">Cytoplasm</keyword>
<feature type="region of interest" description="Disordered" evidence="8">
    <location>
        <begin position="254"/>
        <end position="390"/>
    </location>
</feature>
<dbReference type="SMART" id="SM00461">
    <property type="entry name" value="WH1"/>
    <property type="match status" value="1"/>
</dbReference>
<feature type="domain" description="WH2" evidence="11">
    <location>
        <begin position="386"/>
        <end position="403"/>
    </location>
</feature>
<dbReference type="InterPro" id="IPR011993">
    <property type="entry name" value="PH-like_dom_sf"/>
</dbReference>
<feature type="compositionally biased region" description="Pro residues" evidence="8">
    <location>
        <begin position="301"/>
        <end position="333"/>
    </location>
</feature>
<evidence type="ECO:0000259" key="9">
    <source>
        <dbReference type="PROSITE" id="PS50108"/>
    </source>
</evidence>
<feature type="compositionally biased region" description="Polar residues" evidence="8">
    <location>
        <begin position="355"/>
        <end position="370"/>
    </location>
</feature>
<evidence type="ECO:0000256" key="2">
    <source>
        <dbReference type="ARBA" id="ARBA00004245"/>
    </source>
</evidence>
<dbReference type="Pfam" id="PF00568">
    <property type="entry name" value="WH1"/>
    <property type="match status" value="1"/>
</dbReference>
<evidence type="ECO:0000259" key="11">
    <source>
        <dbReference type="PROSITE" id="PS51082"/>
    </source>
</evidence>
<keyword evidence="13" id="KW-1185">Reference proteome</keyword>
<comment type="caution">
    <text evidence="12">The sequence shown here is derived from an EMBL/GenBank/DDBJ whole genome shotgun (WGS) entry which is preliminary data.</text>
</comment>
<keyword evidence="6" id="KW-0206">Cytoskeleton</keyword>
<evidence type="ECO:0000256" key="4">
    <source>
        <dbReference type="ARBA" id="ARBA00022553"/>
    </source>
</evidence>
<comment type="subcellular location">
    <subcellularLocation>
        <location evidence="2">Cytoplasm</location>
        <location evidence="2">Cytoskeleton</location>
    </subcellularLocation>
    <subcellularLocation>
        <location evidence="1">Nucleus</location>
    </subcellularLocation>
</comment>
<dbReference type="InterPro" id="IPR000095">
    <property type="entry name" value="CRIB_dom"/>
</dbReference>
<dbReference type="Gene3D" id="3.90.810.10">
    <property type="entry name" value="CRIB domain"/>
    <property type="match status" value="1"/>
</dbReference>
<evidence type="ECO:0000256" key="8">
    <source>
        <dbReference type="SAM" id="MobiDB-lite"/>
    </source>
</evidence>
<keyword evidence="4" id="KW-0597">Phosphoprotein</keyword>
<dbReference type="PROSITE" id="PS50229">
    <property type="entry name" value="WH1"/>
    <property type="match status" value="1"/>
</dbReference>
<gene>
    <name evidence="12" type="ORF">NQ318_001469</name>
</gene>
<dbReference type="SUPFAM" id="SSF50729">
    <property type="entry name" value="PH domain-like"/>
    <property type="match status" value="1"/>
</dbReference>
<dbReference type="AlphaFoldDB" id="A0AAV8YV26"/>
<dbReference type="GO" id="GO:0007015">
    <property type="term" value="P:actin filament organization"/>
    <property type="evidence" value="ECO:0007669"/>
    <property type="project" value="InterPro"/>
</dbReference>
<dbReference type="Gene3D" id="2.30.29.30">
    <property type="entry name" value="Pleckstrin-homology domain (PH domain)/Phosphotyrosine-binding domain (PTB)"/>
    <property type="match status" value="1"/>
</dbReference>
<dbReference type="Proteomes" id="UP001162162">
    <property type="component" value="Unassembled WGS sequence"/>
</dbReference>
<proteinExistence type="predicted"/>
<dbReference type="SMART" id="SM00285">
    <property type="entry name" value="PBD"/>
    <property type="match status" value="1"/>
</dbReference>
<feature type="domain" description="WH2" evidence="11">
    <location>
        <begin position="357"/>
        <end position="374"/>
    </location>
</feature>
<sequence>MPPPVDCEYCGLLSNEENLQVFKLLGNRCQSLSTTVVQLFYTQPPHHSEWLKKGTGVLCFVKDNTRKNFFFRLFCLKRNMKIWEQEMYNNMEYVEATSFFHIFEGHDCMIAFNFANKEEARNLKIVVHQKIQARRRREEKRSRQINHSQTIPGPTVDLSGFKKTPDPAAKLAKRKRNITKADISTPMDFKHISHVGWNSASGFDINTEDEELKEFLKRLAGVSEQQLQDKSTREFLYDFVNSHGGRDAVVQSTVKTLPDINTPPPAVPPRGPPRGPHFRNAPPPPIPAKSNSVAHRKPRPAEPLPSMKPFPAPVPNAPPAPPPPPPPPPPPMEMPEKNEETNNAVPPPPPPPTVDTINSALLKSIRNGTTLKPVEERKLPTPQEDARGDLLSEIRKGCKLKPVEERDVKPIANPVAKAGGYDLADVLSRALAERNRAIHSEDDDDNSVSTDEEWED</sequence>
<dbReference type="Pfam" id="PF00786">
    <property type="entry name" value="PBD"/>
    <property type="match status" value="1"/>
</dbReference>
<dbReference type="InterPro" id="IPR036936">
    <property type="entry name" value="CRIB_dom_sf"/>
</dbReference>
<dbReference type="FunFam" id="2.30.29.30:FF:000130">
    <property type="entry name" value="neural Wiskott-Aldrich syndrome protein"/>
    <property type="match status" value="1"/>
</dbReference>
<accession>A0AAV8YV26</accession>
<evidence type="ECO:0000256" key="3">
    <source>
        <dbReference type="ARBA" id="ARBA00022490"/>
    </source>
</evidence>
<evidence type="ECO:0000256" key="5">
    <source>
        <dbReference type="ARBA" id="ARBA00022737"/>
    </source>
</evidence>
<evidence type="ECO:0000259" key="10">
    <source>
        <dbReference type="PROSITE" id="PS50229"/>
    </source>
</evidence>
<dbReference type="InterPro" id="IPR003124">
    <property type="entry name" value="WH2_dom"/>
</dbReference>
<organism evidence="12 13">
    <name type="scientific">Aromia moschata</name>
    <dbReference type="NCBI Taxonomy" id="1265417"/>
    <lineage>
        <taxon>Eukaryota</taxon>
        <taxon>Metazoa</taxon>
        <taxon>Ecdysozoa</taxon>
        <taxon>Arthropoda</taxon>
        <taxon>Hexapoda</taxon>
        <taxon>Insecta</taxon>
        <taxon>Pterygota</taxon>
        <taxon>Neoptera</taxon>
        <taxon>Endopterygota</taxon>
        <taxon>Coleoptera</taxon>
        <taxon>Polyphaga</taxon>
        <taxon>Cucujiformia</taxon>
        <taxon>Chrysomeloidea</taxon>
        <taxon>Cerambycidae</taxon>
        <taxon>Cerambycinae</taxon>
        <taxon>Callichromatini</taxon>
        <taxon>Aromia</taxon>
    </lineage>
</organism>
<dbReference type="Pfam" id="PF02205">
    <property type="entry name" value="WH2"/>
    <property type="match status" value="2"/>
</dbReference>
<dbReference type="PROSITE" id="PS51082">
    <property type="entry name" value="WH2"/>
    <property type="match status" value="2"/>
</dbReference>
<evidence type="ECO:0000313" key="12">
    <source>
        <dbReference type="EMBL" id="KAJ8955638.1"/>
    </source>
</evidence>
<dbReference type="GO" id="GO:0003779">
    <property type="term" value="F:actin binding"/>
    <property type="evidence" value="ECO:0007669"/>
    <property type="project" value="InterPro"/>
</dbReference>
<feature type="compositionally biased region" description="Basic and acidic residues" evidence="8">
    <location>
        <begin position="373"/>
        <end position="390"/>
    </location>
</feature>
<feature type="compositionally biased region" description="Pro residues" evidence="8">
    <location>
        <begin position="261"/>
        <end position="287"/>
    </location>
</feature>